<evidence type="ECO:0008006" key="5">
    <source>
        <dbReference type="Google" id="ProtNLM"/>
    </source>
</evidence>
<dbReference type="RefSeq" id="WP_147098193.1">
    <property type="nucleotide sequence ID" value="NZ_VOOS01000001.1"/>
</dbReference>
<organism evidence="3 4">
    <name type="scientific">Vicingus serpentipes</name>
    <dbReference type="NCBI Taxonomy" id="1926625"/>
    <lineage>
        <taxon>Bacteria</taxon>
        <taxon>Pseudomonadati</taxon>
        <taxon>Bacteroidota</taxon>
        <taxon>Flavobacteriia</taxon>
        <taxon>Flavobacteriales</taxon>
        <taxon>Vicingaceae</taxon>
        <taxon>Vicingus</taxon>
    </lineage>
</organism>
<feature type="chain" id="PRO_5022695683" description="Autophagy-related protein 16 domain-containing protein" evidence="2">
    <location>
        <begin position="21"/>
        <end position="286"/>
    </location>
</feature>
<dbReference type="PROSITE" id="PS51257">
    <property type="entry name" value="PROKAR_LIPOPROTEIN"/>
    <property type="match status" value="1"/>
</dbReference>
<dbReference type="Proteomes" id="UP000321721">
    <property type="component" value="Unassembled WGS sequence"/>
</dbReference>
<evidence type="ECO:0000313" key="4">
    <source>
        <dbReference type="Proteomes" id="UP000321721"/>
    </source>
</evidence>
<evidence type="ECO:0000313" key="3">
    <source>
        <dbReference type="EMBL" id="TXB67028.1"/>
    </source>
</evidence>
<dbReference type="EMBL" id="VOOS01000001">
    <property type="protein sequence ID" value="TXB67028.1"/>
    <property type="molecule type" value="Genomic_DNA"/>
</dbReference>
<keyword evidence="1" id="KW-0175">Coiled coil</keyword>
<dbReference type="AlphaFoldDB" id="A0A5C6RXE9"/>
<gene>
    <name evidence="3" type="ORF">FRY74_02255</name>
</gene>
<sequence>MNLNKLKPIALIFITTLFFACNTDELENKIADLEQQNHELQGGSTAKDGQIEEYMKSMNEIYDNLAVIKEKENLINTNIDMSNGEINESMKDKIVEDITLINSLLEDNKKKMANLNSKLKKSNLKVAELEKMIENLMQQIEDKDAEIGTLQTQLANANAQLRVLFEEYNNRIEELGEQTDKLNTAYYCYGTSKELKEKGVVTKEGGFIGLGKTTKLSDDFNKEYFTQIDITLVQQVDLMSKKAKLITNHPADSYKLEGTDDMIEKLVIIDANKFWSASKYLVIVVE</sequence>
<accession>A0A5C6RXE9</accession>
<dbReference type="OrthoDB" id="597123at2"/>
<comment type="caution">
    <text evidence="3">The sequence shown here is derived from an EMBL/GenBank/DDBJ whole genome shotgun (WGS) entry which is preliminary data.</text>
</comment>
<reference evidence="3 4" key="1">
    <citation type="submission" date="2019-08" db="EMBL/GenBank/DDBJ databases">
        <title>Genome of Vicingus serpentipes NCIMB 15042.</title>
        <authorList>
            <person name="Bowman J.P."/>
        </authorList>
    </citation>
    <scope>NUCLEOTIDE SEQUENCE [LARGE SCALE GENOMIC DNA]</scope>
    <source>
        <strain evidence="3 4">NCIMB 15042</strain>
    </source>
</reference>
<evidence type="ECO:0000256" key="2">
    <source>
        <dbReference type="SAM" id="SignalP"/>
    </source>
</evidence>
<feature type="coiled-coil region" evidence="1">
    <location>
        <begin position="105"/>
        <end position="185"/>
    </location>
</feature>
<keyword evidence="4" id="KW-1185">Reference proteome</keyword>
<evidence type="ECO:0000256" key="1">
    <source>
        <dbReference type="SAM" id="Coils"/>
    </source>
</evidence>
<feature type="signal peptide" evidence="2">
    <location>
        <begin position="1"/>
        <end position="20"/>
    </location>
</feature>
<protein>
    <recommendedName>
        <fullName evidence="5">Autophagy-related protein 16 domain-containing protein</fullName>
    </recommendedName>
</protein>
<dbReference type="Gene3D" id="1.10.287.1490">
    <property type="match status" value="1"/>
</dbReference>
<name>A0A5C6RXE9_9FLAO</name>
<keyword evidence="2" id="KW-0732">Signal</keyword>
<proteinExistence type="predicted"/>